<dbReference type="GO" id="GO:0008843">
    <property type="term" value="F:endochitinase activity"/>
    <property type="evidence" value="ECO:0007669"/>
    <property type="project" value="UniProtKB-EC"/>
</dbReference>
<dbReference type="InterPro" id="IPR050314">
    <property type="entry name" value="Glycosyl_Hydrlase_18"/>
</dbReference>
<dbReference type="GO" id="GO:0005576">
    <property type="term" value="C:extracellular region"/>
    <property type="evidence" value="ECO:0007669"/>
    <property type="project" value="TreeGrafter"/>
</dbReference>
<gene>
    <name evidence="11" type="ORF">BT96DRAFT_877354</name>
</gene>
<dbReference type="PROSITE" id="PS51910">
    <property type="entry name" value="GH18_2"/>
    <property type="match status" value="1"/>
</dbReference>
<organism evidence="11 12">
    <name type="scientific">Gymnopus androsaceus JB14</name>
    <dbReference type="NCBI Taxonomy" id="1447944"/>
    <lineage>
        <taxon>Eukaryota</taxon>
        <taxon>Fungi</taxon>
        <taxon>Dikarya</taxon>
        <taxon>Basidiomycota</taxon>
        <taxon>Agaricomycotina</taxon>
        <taxon>Agaricomycetes</taxon>
        <taxon>Agaricomycetidae</taxon>
        <taxon>Agaricales</taxon>
        <taxon>Marasmiineae</taxon>
        <taxon>Omphalotaceae</taxon>
        <taxon>Gymnopus</taxon>
    </lineage>
</organism>
<dbReference type="OrthoDB" id="73875at2759"/>
<dbReference type="SUPFAM" id="SSF51445">
    <property type="entry name" value="(Trans)glycosidases"/>
    <property type="match status" value="1"/>
</dbReference>
<dbReference type="GO" id="GO:0000272">
    <property type="term" value="P:polysaccharide catabolic process"/>
    <property type="evidence" value="ECO:0007669"/>
    <property type="project" value="UniProtKB-KW"/>
</dbReference>
<keyword evidence="5 7" id="KW-0326">Glycosidase</keyword>
<sequence>MNIAALFSLIFLSISLLVKASDLHDHHHRLHEHHAHARSLLDATNDRKLAIAWFANWHTDATSSFGLSSVTWSKYTQMVYSFVYATVNESCQLAPLPNEKLLRDFVEQAHEHEVKALVAVGGWAGSIYFSPCVASEENRKTFVDSLLELVNKYNLDGINFDWEYPNQQGIGCNQINPDDTKNYCTFLEDLRKELRSDEFILSAATGITPFHGPDGKPITDVSSFAKVLTSIAIMPYDLWGPWSTSVGPNAPLYDNCASSNNQFGSAASAAENWKNAGMPPEKIVLGVPAYGHSFKVTHENAFVPGSDPKELAAYCTFDSSAHPKGDSWDGNGPDACGEDQPYGGDFTFWGLIDGGFLDDKGKNKSGIFYRFDSCSKTPYVYNPNTEIMVSYDNAESFNAKGEFIKKEELAGFGMWEAGGDSKGDILLDAIRKGMGLN</sequence>
<evidence type="ECO:0000256" key="4">
    <source>
        <dbReference type="ARBA" id="ARBA00023277"/>
    </source>
</evidence>
<keyword evidence="2 7" id="KW-0378">Hydrolase</keyword>
<evidence type="ECO:0000256" key="3">
    <source>
        <dbReference type="ARBA" id="ARBA00023024"/>
    </source>
</evidence>
<protein>
    <submittedName>
        <fullName evidence="11">Glycoside hydrolase family 18 protein</fullName>
    </submittedName>
</protein>
<proteinExistence type="inferred from homology"/>
<dbReference type="SMART" id="SM00636">
    <property type="entry name" value="Glyco_18"/>
    <property type="match status" value="1"/>
</dbReference>
<dbReference type="Pfam" id="PF00704">
    <property type="entry name" value="Glyco_hydro_18"/>
    <property type="match status" value="1"/>
</dbReference>
<dbReference type="InterPro" id="IPR001223">
    <property type="entry name" value="Glyco_hydro18_cat"/>
</dbReference>
<comment type="similarity">
    <text evidence="8">Belongs to the glycosyl hydrolase 18 family.</text>
</comment>
<dbReference type="Gene3D" id="3.10.50.10">
    <property type="match status" value="1"/>
</dbReference>
<dbReference type="InterPro" id="IPR029070">
    <property type="entry name" value="Chitinase_insertion_sf"/>
</dbReference>
<evidence type="ECO:0000256" key="7">
    <source>
        <dbReference type="RuleBase" id="RU000489"/>
    </source>
</evidence>
<dbReference type="EMBL" id="ML769413">
    <property type="protein sequence ID" value="KAE9404911.1"/>
    <property type="molecule type" value="Genomic_DNA"/>
</dbReference>
<dbReference type="InterPro" id="IPR001579">
    <property type="entry name" value="Glyco_hydro_18_chit_AS"/>
</dbReference>
<keyword evidence="3" id="KW-0146">Chitin degradation</keyword>
<evidence type="ECO:0000256" key="1">
    <source>
        <dbReference type="ARBA" id="ARBA00000822"/>
    </source>
</evidence>
<evidence type="ECO:0000313" key="12">
    <source>
        <dbReference type="Proteomes" id="UP000799118"/>
    </source>
</evidence>
<dbReference type="AlphaFoldDB" id="A0A6A4I3A3"/>
<evidence type="ECO:0000256" key="5">
    <source>
        <dbReference type="ARBA" id="ARBA00023295"/>
    </source>
</evidence>
<feature type="chain" id="PRO_5025509891" evidence="9">
    <location>
        <begin position="21"/>
        <end position="437"/>
    </location>
</feature>
<comment type="catalytic activity">
    <reaction evidence="1">
        <text>Random endo-hydrolysis of N-acetyl-beta-D-glucosaminide (1-&gt;4)-beta-linkages in chitin and chitodextrins.</text>
        <dbReference type="EC" id="3.2.1.14"/>
    </reaction>
</comment>
<dbReference type="PANTHER" id="PTHR11177:SF392">
    <property type="entry name" value="HAP41P"/>
    <property type="match status" value="1"/>
</dbReference>
<keyword evidence="4" id="KW-0119">Carbohydrate metabolism</keyword>
<feature type="signal peptide" evidence="9">
    <location>
        <begin position="1"/>
        <end position="20"/>
    </location>
</feature>
<accession>A0A6A4I3A3</accession>
<dbReference type="PANTHER" id="PTHR11177">
    <property type="entry name" value="CHITINASE"/>
    <property type="match status" value="1"/>
</dbReference>
<dbReference type="InterPro" id="IPR011583">
    <property type="entry name" value="Chitinase_II/V-like_cat"/>
</dbReference>
<dbReference type="InterPro" id="IPR017853">
    <property type="entry name" value="GH"/>
</dbReference>
<evidence type="ECO:0000256" key="2">
    <source>
        <dbReference type="ARBA" id="ARBA00022801"/>
    </source>
</evidence>
<dbReference type="Proteomes" id="UP000799118">
    <property type="component" value="Unassembled WGS sequence"/>
</dbReference>
<evidence type="ECO:0000256" key="6">
    <source>
        <dbReference type="ARBA" id="ARBA00023326"/>
    </source>
</evidence>
<keyword evidence="6" id="KW-0624">Polysaccharide degradation</keyword>
<feature type="domain" description="GH18" evidence="10">
    <location>
        <begin position="48"/>
        <end position="437"/>
    </location>
</feature>
<evidence type="ECO:0000256" key="9">
    <source>
        <dbReference type="SAM" id="SignalP"/>
    </source>
</evidence>
<evidence type="ECO:0000259" key="10">
    <source>
        <dbReference type="PROSITE" id="PS51910"/>
    </source>
</evidence>
<evidence type="ECO:0000256" key="8">
    <source>
        <dbReference type="RuleBase" id="RU004453"/>
    </source>
</evidence>
<dbReference type="PROSITE" id="PS01095">
    <property type="entry name" value="GH18_1"/>
    <property type="match status" value="1"/>
</dbReference>
<keyword evidence="9" id="KW-0732">Signal</keyword>
<evidence type="ECO:0000313" key="11">
    <source>
        <dbReference type="EMBL" id="KAE9404911.1"/>
    </source>
</evidence>
<dbReference type="SUPFAM" id="SSF54556">
    <property type="entry name" value="Chitinase insertion domain"/>
    <property type="match status" value="1"/>
</dbReference>
<keyword evidence="12" id="KW-1185">Reference proteome</keyword>
<dbReference type="Gene3D" id="3.20.20.80">
    <property type="entry name" value="Glycosidases"/>
    <property type="match status" value="2"/>
</dbReference>
<dbReference type="GO" id="GO:0006032">
    <property type="term" value="P:chitin catabolic process"/>
    <property type="evidence" value="ECO:0007669"/>
    <property type="project" value="UniProtKB-KW"/>
</dbReference>
<dbReference type="GO" id="GO:0008061">
    <property type="term" value="F:chitin binding"/>
    <property type="evidence" value="ECO:0007669"/>
    <property type="project" value="InterPro"/>
</dbReference>
<reference evidence="11" key="1">
    <citation type="journal article" date="2019" name="Environ. Microbiol.">
        <title>Fungal ecological strategies reflected in gene transcription - a case study of two litter decomposers.</title>
        <authorList>
            <person name="Barbi F."/>
            <person name="Kohler A."/>
            <person name="Barry K."/>
            <person name="Baskaran P."/>
            <person name="Daum C."/>
            <person name="Fauchery L."/>
            <person name="Ihrmark K."/>
            <person name="Kuo A."/>
            <person name="LaButti K."/>
            <person name="Lipzen A."/>
            <person name="Morin E."/>
            <person name="Grigoriev I.V."/>
            <person name="Henrissat B."/>
            <person name="Lindahl B."/>
            <person name="Martin F."/>
        </authorList>
    </citation>
    <scope>NUCLEOTIDE SEQUENCE</scope>
    <source>
        <strain evidence="11">JB14</strain>
    </source>
</reference>
<name>A0A6A4I3A3_9AGAR</name>